<evidence type="ECO:0000259" key="3">
    <source>
        <dbReference type="Pfam" id="PF25090"/>
    </source>
</evidence>
<keyword evidence="5" id="KW-1185">Reference proteome</keyword>
<evidence type="ECO:0000256" key="2">
    <source>
        <dbReference type="SAM" id="Phobius"/>
    </source>
</evidence>
<dbReference type="OrthoDB" id="10037824at2759"/>
<dbReference type="InterPro" id="IPR036055">
    <property type="entry name" value="LDL_receptor-like_sf"/>
</dbReference>
<keyword evidence="2" id="KW-0812">Transmembrane</keyword>
<keyword evidence="1" id="KW-1015">Disulfide bond</keyword>
<sequence length="262" mass="29052">MPDCPRRQRVRGYGGDVQFNTPPIDRSEMLCVGMPWLVEARYNRSLFLLSWGAFLPLKPRLEEPTRCPTINRVLVYSGRPPKLVRAVCPAEPGARPLAVHVFSEEWWGEGLANIHQRPPNFIVEWVGSEPGISAFSWLEISRSRSSLLQQLQVPVNVSVNETDLECPHKCPELDACISASLWCDGKDHCPSGWDESEAQCGATSKLLTSLPGAALAAAAAVISSVALLVCLTLHRLRARRRRRLAKKKLLTGPRLLDNSLNS</sequence>
<dbReference type="InterPro" id="IPR056707">
    <property type="entry name" value="DUF7805"/>
</dbReference>
<gene>
    <name evidence="4" type="ORF">BDFB_008325</name>
</gene>
<dbReference type="SUPFAM" id="SSF57424">
    <property type="entry name" value="LDL receptor-like module"/>
    <property type="match status" value="1"/>
</dbReference>
<dbReference type="CDD" id="cd00112">
    <property type="entry name" value="LDLa"/>
    <property type="match status" value="1"/>
</dbReference>
<dbReference type="GO" id="GO:0005886">
    <property type="term" value="C:plasma membrane"/>
    <property type="evidence" value="ECO:0007669"/>
    <property type="project" value="TreeGrafter"/>
</dbReference>
<evidence type="ECO:0000256" key="1">
    <source>
        <dbReference type="ARBA" id="ARBA00023157"/>
    </source>
</evidence>
<proteinExistence type="predicted"/>
<comment type="caution">
    <text evidence="4">The sequence shown here is derived from an EMBL/GenBank/DDBJ whole genome shotgun (WGS) entry which is preliminary data.</text>
</comment>
<dbReference type="PANTHER" id="PTHR47537">
    <property type="entry name" value="CUBILIN"/>
    <property type="match status" value="1"/>
</dbReference>
<dbReference type="STRING" id="1661398.A0A482V2M5"/>
<dbReference type="InterPro" id="IPR053207">
    <property type="entry name" value="Non-NMDA_GluR_Accessory"/>
</dbReference>
<name>A0A482V2M5_ASBVE</name>
<reference evidence="4 5" key="1">
    <citation type="submission" date="2017-03" db="EMBL/GenBank/DDBJ databases">
        <title>Genome of the blue death feigning beetle - Asbolus verrucosus.</title>
        <authorList>
            <person name="Rider S.D."/>
        </authorList>
    </citation>
    <scope>NUCLEOTIDE SEQUENCE [LARGE SCALE GENOMIC DNA]</scope>
    <source>
        <strain evidence="4">Butters</strain>
        <tissue evidence="4">Head and leg muscle</tissue>
    </source>
</reference>
<dbReference type="AlphaFoldDB" id="A0A482V2M5"/>
<keyword evidence="2" id="KW-1133">Transmembrane helix</keyword>
<organism evidence="4 5">
    <name type="scientific">Asbolus verrucosus</name>
    <name type="common">Desert ironclad beetle</name>
    <dbReference type="NCBI Taxonomy" id="1661398"/>
    <lineage>
        <taxon>Eukaryota</taxon>
        <taxon>Metazoa</taxon>
        <taxon>Ecdysozoa</taxon>
        <taxon>Arthropoda</taxon>
        <taxon>Hexapoda</taxon>
        <taxon>Insecta</taxon>
        <taxon>Pterygota</taxon>
        <taxon>Neoptera</taxon>
        <taxon>Endopterygota</taxon>
        <taxon>Coleoptera</taxon>
        <taxon>Polyphaga</taxon>
        <taxon>Cucujiformia</taxon>
        <taxon>Tenebrionidae</taxon>
        <taxon>Pimeliinae</taxon>
        <taxon>Asbolus</taxon>
    </lineage>
</organism>
<evidence type="ECO:0000313" key="5">
    <source>
        <dbReference type="Proteomes" id="UP000292052"/>
    </source>
</evidence>
<dbReference type="SMART" id="SM00192">
    <property type="entry name" value="LDLa"/>
    <property type="match status" value="1"/>
</dbReference>
<keyword evidence="2" id="KW-0472">Membrane</keyword>
<dbReference type="Pfam" id="PF25090">
    <property type="entry name" value="DUF7805"/>
    <property type="match status" value="1"/>
</dbReference>
<protein>
    <recommendedName>
        <fullName evidence="3">DUF7805 domain-containing protein</fullName>
    </recommendedName>
</protein>
<feature type="transmembrane region" description="Helical" evidence="2">
    <location>
        <begin position="213"/>
        <end position="233"/>
    </location>
</feature>
<dbReference type="PANTHER" id="PTHR47537:SF8">
    <property type="entry name" value="CUB DOMAIN-CONTAINING PROTEIN"/>
    <property type="match status" value="1"/>
</dbReference>
<dbReference type="Proteomes" id="UP000292052">
    <property type="component" value="Unassembled WGS sequence"/>
</dbReference>
<accession>A0A482V2M5</accession>
<evidence type="ECO:0000313" key="4">
    <source>
        <dbReference type="EMBL" id="RZB38938.1"/>
    </source>
</evidence>
<dbReference type="EMBL" id="QDEB01132472">
    <property type="protein sequence ID" value="RZB38938.1"/>
    <property type="molecule type" value="Genomic_DNA"/>
</dbReference>
<feature type="domain" description="DUF7805" evidence="3">
    <location>
        <begin position="2"/>
        <end position="144"/>
    </location>
</feature>
<dbReference type="InterPro" id="IPR002172">
    <property type="entry name" value="LDrepeatLR_classA_rpt"/>
</dbReference>
<dbReference type="Gene3D" id="2.40.128.620">
    <property type="match status" value="1"/>
</dbReference>